<keyword evidence="1" id="KW-0175">Coiled coil</keyword>
<evidence type="ECO:0000256" key="1">
    <source>
        <dbReference type="SAM" id="Coils"/>
    </source>
</evidence>
<keyword evidence="3" id="KW-1185">Reference proteome</keyword>
<dbReference type="RefSeq" id="XP_003683807.1">
    <property type="nucleotide sequence ID" value="XM_003683759.1"/>
</dbReference>
<evidence type="ECO:0000313" key="2">
    <source>
        <dbReference type="EMBL" id="CCE61373.1"/>
    </source>
</evidence>
<gene>
    <name evidence="2" type="primary">TPHA0A02930</name>
    <name evidence="2" type="ordered locus">TPHA_0A02930</name>
</gene>
<protein>
    <submittedName>
        <fullName evidence="2">Uncharacterized protein</fullName>
    </submittedName>
</protein>
<dbReference type="OrthoDB" id="4051837at2759"/>
<name>G8BN95_TETPH</name>
<evidence type="ECO:0000313" key="3">
    <source>
        <dbReference type="Proteomes" id="UP000005666"/>
    </source>
</evidence>
<dbReference type="OMA" id="KRINTHY"/>
<dbReference type="EMBL" id="HE612856">
    <property type="protein sequence ID" value="CCE61373.1"/>
    <property type="molecule type" value="Genomic_DNA"/>
</dbReference>
<organism evidence="2 3">
    <name type="scientific">Tetrapisispora phaffii (strain ATCC 24235 / CBS 4417 / NBRC 1672 / NRRL Y-8282 / UCD 70-5)</name>
    <name type="common">Yeast</name>
    <name type="synonym">Fabospora phaffii</name>
    <dbReference type="NCBI Taxonomy" id="1071381"/>
    <lineage>
        <taxon>Eukaryota</taxon>
        <taxon>Fungi</taxon>
        <taxon>Dikarya</taxon>
        <taxon>Ascomycota</taxon>
        <taxon>Saccharomycotina</taxon>
        <taxon>Saccharomycetes</taxon>
        <taxon>Saccharomycetales</taxon>
        <taxon>Saccharomycetaceae</taxon>
        <taxon>Tetrapisispora</taxon>
    </lineage>
</organism>
<reference evidence="2 3" key="1">
    <citation type="journal article" date="2011" name="Proc. Natl. Acad. Sci. U.S.A.">
        <title>Evolutionary erosion of yeast sex chromosomes by mating-type switching accidents.</title>
        <authorList>
            <person name="Gordon J.L."/>
            <person name="Armisen D."/>
            <person name="Proux-Wera E."/>
            <person name="Oheigeartaigh S.S."/>
            <person name="Byrne K.P."/>
            <person name="Wolfe K.H."/>
        </authorList>
    </citation>
    <scope>NUCLEOTIDE SEQUENCE [LARGE SCALE GENOMIC DNA]</scope>
    <source>
        <strain evidence="3">ATCC 24235 / CBS 4417 / NBRC 1672 / NRRL Y-8282 / UCD 70-5</strain>
    </source>
</reference>
<sequence length="413" mass="48657">MKNIRYNSLKRLFSQLNSGNILNKNKNRVKDDNEELKNTIKYLIQNANTNDSIKFPYKNNSNIKKEQIKHIETISNVLNRSLPEVDVKKKNVEQHYQVLFSQLKNIVEKSISNTNSNTISNEDKTSTLYNELMLLKYNNRTPANRVNTLIKILLHKDFKEYPKVWNNITFFDNRLDRVNISLLLFYKTHNQQIYDAYFDDWLENYNSLSIPIKRIMWRCMSVPKDNHNVIKLLDILTMEKSQVIKPLDIMVIFQSLYKQNHALVDDSTIRTYCTEPLTTNQMLFIQVLKTLSKYSHQNDGDISLDLYIPKAKDWITSIVKLSVENKLCAEINDVSEIPMHNTKSLSNNSQGISFYKFKFIRALDINIQEIRLFCNPKRDEYKYAQLLNELDAITESLLQEEKEIKSLMSIKFI</sequence>
<dbReference type="HOGENOM" id="CLU_061864_0_0_1"/>
<dbReference type="Proteomes" id="UP000005666">
    <property type="component" value="Chromosome 1"/>
</dbReference>
<dbReference type="eggNOG" id="ENOG502RYWP">
    <property type="taxonomic scope" value="Eukaryota"/>
</dbReference>
<proteinExistence type="predicted"/>
<dbReference type="AlphaFoldDB" id="G8BN95"/>
<dbReference type="KEGG" id="tpf:TPHA_0A02930"/>
<feature type="coiled-coil region" evidence="1">
    <location>
        <begin position="19"/>
        <end position="46"/>
    </location>
</feature>
<dbReference type="GeneID" id="11532484"/>
<accession>G8BN95</accession>